<proteinExistence type="inferred from homology"/>
<reference evidence="3 4" key="1">
    <citation type="submission" date="2024-11" db="EMBL/GenBank/DDBJ databases">
        <title>A near-complete genome assembly of Cinchona calisaya.</title>
        <authorList>
            <person name="Lian D.C."/>
            <person name="Zhao X.W."/>
            <person name="Wei L."/>
        </authorList>
    </citation>
    <scope>NUCLEOTIDE SEQUENCE [LARGE SCALE GENOMIC DNA]</scope>
    <source>
        <tissue evidence="3">Nenye</tissue>
    </source>
</reference>
<keyword evidence="2" id="KW-0812">Transmembrane</keyword>
<evidence type="ECO:0000313" key="4">
    <source>
        <dbReference type="Proteomes" id="UP001630127"/>
    </source>
</evidence>
<accession>A0ABD3A8K7</accession>
<dbReference type="PANTHER" id="PTHR33269">
    <property type="entry name" value="NADH-UBIQUINONE OXIDOREDUCTASE CHAIN 6"/>
    <property type="match status" value="1"/>
</dbReference>
<keyword evidence="2" id="KW-0472">Membrane</keyword>
<keyword evidence="2" id="KW-1133">Transmembrane helix</keyword>
<keyword evidence="4" id="KW-1185">Reference proteome</keyword>
<dbReference type="InterPro" id="IPR042106">
    <property type="entry name" value="Nuo/plastoQ_OxRdtase_6_NuoJ"/>
</dbReference>
<dbReference type="EMBL" id="JBJUIK010000005">
    <property type="protein sequence ID" value="KAL3528074.1"/>
    <property type="molecule type" value="Genomic_DNA"/>
</dbReference>
<comment type="caution">
    <text evidence="3">The sequence shown here is derived from an EMBL/GenBank/DDBJ whole genome shotgun (WGS) entry which is preliminary data.</text>
</comment>
<evidence type="ECO:0000256" key="2">
    <source>
        <dbReference type="SAM" id="Phobius"/>
    </source>
</evidence>
<feature type="transmembrane region" description="Helical" evidence="2">
    <location>
        <begin position="44"/>
        <end position="72"/>
    </location>
</feature>
<gene>
    <name evidence="3" type="ORF">ACH5RR_012730</name>
</gene>
<dbReference type="Pfam" id="PF00499">
    <property type="entry name" value="Oxidored_q3"/>
    <property type="match status" value="1"/>
</dbReference>
<evidence type="ECO:0000256" key="1">
    <source>
        <dbReference type="ARBA" id="ARBA00005698"/>
    </source>
</evidence>
<dbReference type="InterPro" id="IPR001457">
    <property type="entry name" value="NADH_UbQ/plastoQ_OxRdtase_su6"/>
</dbReference>
<sequence>MILSLLSSPALVSGSIVVSAKNLVHSILFPIPVFRNTSGLLLLLGLDFFAMIFSVVLIGAIAVSFLVVVMMFHIQIAEIHEEVLCYLPVPVESTPTNLENVEEIFNTPVAISFSDDDLPNGKLSRHIKTLNRTLLIGNHSIYRGQCRLNFIYKAFFALALSLNRSWHCWHISQDYNLPSNPRGLLYCLYLFSFLFRMKQANEVSEKLVCVYRGPPRDINTTIRSIFYCIASSGAKSPFLSDLLRSSVDHLNALFRLFYTIERASCDILPSASTRKTEDPGCCWVSLGAKMGKKDGFLEGPGRVGGRLVLGGSGAEVVVFSFRVQLLKQGNLVHFS</sequence>
<dbReference type="AlphaFoldDB" id="A0ABD3A8K7"/>
<name>A0ABD3A8K7_9GENT</name>
<dbReference type="Gene3D" id="1.20.120.1200">
    <property type="entry name" value="NADH-ubiquinone/plastoquinone oxidoreductase chain 6, subunit NuoJ"/>
    <property type="match status" value="1"/>
</dbReference>
<organism evidence="3 4">
    <name type="scientific">Cinchona calisaya</name>
    <dbReference type="NCBI Taxonomy" id="153742"/>
    <lineage>
        <taxon>Eukaryota</taxon>
        <taxon>Viridiplantae</taxon>
        <taxon>Streptophyta</taxon>
        <taxon>Embryophyta</taxon>
        <taxon>Tracheophyta</taxon>
        <taxon>Spermatophyta</taxon>
        <taxon>Magnoliopsida</taxon>
        <taxon>eudicotyledons</taxon>
        <taxon>Gunneridae</taxon>
        <taxon>Pentapetalae</taxon>
        <taxon>asterids</taxon>
        <taxon>lamiids</taxon>
        <taxon>Gentianales</taxon>
        <taxon>Rubiaceae</taxon>
        <taxon>Cinchonoideae</taxon>
        <taxon>Cinchoneae</taxon>
        <taxon>Cinchona</taxon>
    </lineage>
</organism>
<comment type="similarity">
    <text evidence="1">Belongs to the complex I subunit 6 family.</text>
</comment>
<evidence type="ECO:0000313" key="3">
    <source>
        <dbReference type="EMBL" id="KAL3528074.1"/>
    </source>
</evidence>
<protein>
    <submittedName>
        <fullName evidence="3">Uncharacterized protein</fullName>
    </submittedName>
</protein>
<dbReference type="PANTHER" id="PTHR33269:SF17">
    <property type="entry name" value="NADH-UBIQUINONE OXIDOREDUCTASE CHAIN 6"/>
    <property type="match status" value="1"/>
</dbReference>
<dbReference type="Proteomes" id="UP001630127">
    <property type="component" value="Unassembled WGS sequence"/>
</dbReference>